<keyword evidence="4" id="KW-1003">Cell membrane</keyword>
<feature type="domain" description="Response regulatory" evidence="17">
    <location>
        <begin position="807"/>
        <end position="927"/>
    </location>
</feature>
<dbReference type="InterPro" id="IPR004358">
    <property type="entry name" value="Sig_transdc_His_kin-like_C"/>
</dbReference>
<feature type="domain" description="PAS" evidence="18">
    <location>
        <begin position="425"/>
        <end position="498"/>
    </location>
</feature>
<dbReference type="InterPro" id="IPR003594">
    <property type="entry name" value="HATPase_dom"/>
</dbReference>
<dbReference type="InterPro" id="IPR013767">
    <property type="entry name" value="PAS_fold"/>
</dbReference>
<evidence type="ECO:0000256" key="15">
    <source>
        <dbReference type="SAM" id="Phobius"/>
    </source>
</evidence>
<keyword evidence="13 15" id="KW-0472">Membrane</keyword>
<evidence type="ECO:0000256" key="6">
    <source>
        <dbReference type="ARBA" id="ARBA00022679"/>
    </source>
</evidence>
<dbReference type="AlphaFoldDB" id="M1PNC7"/>
<dbReference type="SMART" id="SM01049">
    <property type="entry name" value="Cache_2"/>
    <property type="match status" value="1"/>
</dbReference>
<dbReference type="KEGG" id="dsf:UWK_01370"/>
<dbReference type="PANTHER" id="PTHR43065">
    <property type="entry name" value="SENSOR HISTIDINE KINASE"/>
    <property type="match status" value="1"/>
</dbReference>
<comment type="catalytic activity">
    <reaction evidence="1">
        <text>ATP + protein L-histidine = ADP + protein N-phospho-L-histidine.</text>
        <dbReference type="EC" id="2.7.13.3"/>
    </reaction>
</comment>
<dbReference type="InterPro" id="IPR001610">
    <property type="entry name" value="PAC"/>
</dbReference>
<feature type="transmembrane region" description="Helical" evidence="15">
    <location>
        <begin position="12"/>
        <end position="31"/>
    </location>
</feature>
<evidence type="ECO:0000256" key="8">
    <source>
        <dbReference type="ARBA" id="ARBA00022741"/>
    </source>
</evidence>
<dbReference type="InterPro" id="IPR003661">
    <property type="entry name" value="HisK_dim/P_dom"/>
</dbReference>
<dbReference type="InterPro" id="IPR035965">
    <property type="entry name" value="PAS-like_dom_sf"/>
</dbReference>
<dbReference type="PRINTS" id="PR00344">
    <property type="entry name" value="BCTRLSENSOR"/>
</dbReference>
<feature type="modified residue" description="4-aspartylphosphate" evidence="14">
    <location>
        <position position="861"/>
    </location>
</feature>
<proteinExistence type="predicted"/>
<evidence type="ECO:0000256" key="7">
    <source>
        <dbReference type="ARBA" id="ARBA00022692"/>
    </source>
</evidence>
<dbReference type="SMART" id="SM00448">
    <property type="entry name" value="REC"/>
    <property type="match status" value="1"/>
</dbReference>
<dbReference type="OrthoDB" id="5341439at2"/>
<keyword evidence="12" id="KW-0902">Two-component regulatory system</keyword>
<dbReference type="SUPFAM" id="SSF52172">
    <property type="entry name" value="CheY-like"/>
    <property type="match status" value="1"/>
</dbReference>
<dbReference type="InterPro" id="IPR011006">
    <property type="entry name" value="CheY-like_superfamily"/>
</dbReference>
<dbReference type="Pfam" id="PF02518">
    <property type="entry name" value="HATPase_c"/>
    <property type="match status" value="1"/>
</dbReference>
<dbReference type="SUPFAM" id="SSF47384">
    <property type="entry name" value="Homodimeric domain of signal transducing histidine kinase"/>
    <property type="match status" value="1"/>
</dbReference>
<evidence type="ECO:0000259" key="18">
    <source>
        <dbReference type="PROSITE" id="PS50112"/>
    </source>
</evidence>
<dbReference type="Pfam" id="PF08269">
    <property type="entry name" value="dCache_2"/>
    <property type="match status" value="1"/>
</dbReference>
<evidence type="ECO:0000256" key="2">
    <source>
        <dbReference type="ARBA" id="ARBA00004651"/>
    </source>
</evidence>
<feature type="domain" description="PAC" evidence="19">
    <location>
        <begin position="503"/>
        <end position="555"/>
    </location>
</feature>
<dbReference type="Pfam" id="PF00989">
    <property type="entry name" value="PAS"/>
    <property type="match status" value="1"/>
</dbReference>
<evidence type="ECO:0000256" key="13">
    <source>
        <dbReference type="ARBA" id="ARBA00023136"/>
    </source>
</evidence>
<dbReference type="EC" id="2.7.13.3" evidence="3"/>
<dbReference type="eggNOG" id="COG5002">
    <property type="taxonomic scope" value="Bacteria"/>
</dbReference>
<dbReference type="STRING" id="1167006.UWK_01370"/>
<gene>
    <name evidence="20" type="ordered locus">UWK_01370</name>
</gene>
<accession>M1PNC7</accession>
<dbReference type="CDD" id="cd00082">
    <property type="entry name" value="HisKA"/>
    <property type="match status" value="1"/>
</dbReference>
<sequence length="927" mass="102727">MNKQRHLTKTVRMHLWLLSSLLVIVLGYLWVDTEIKQADRNGLKIREMFLGQQKEILQNDVEHAAAHIAYMRGQLEKRVQIEVKARTEEAYETALYLYEQHKATKSLLEIGQIIHDALYAASWDDGRGYYFAEDMQGNELVNRNNPELEGTNIIDVQDKVGTYIMREILAVARSEQQEGFCTYFWNKPEDPGVLIRKISYVKYFEPLDWVIGNGVYIDDEEEEIKKEVLDWLEESKDLFVSYLFVGTVEGDILSGPGKGENMWDVTDSNGFKVVQALVQKALDGGGFVKYVMPKLEGERPAPKLSYATLIPDWQWYMGTGVYIDYIENEILEEQKASSEVVKKIIIQVVLVLCCFLFLSLLLSWALTAKMKKNLDLFLEFFNKSASEELIIPADKVNFLEFQSLALTANQMARDRQRAWDNLSAEQERLAVTLESIGDGVMTTDTDGRVVLLNRVAEALTGWTKEAAAGKPSTEVFHIVNEKTGKKCQSPIQLVLESGKIVGFANPTALIAKNGTIRSIADSAAPIRDRDGNVIGVVLVFQDVTNERKMENELLKIRKLESVGVLAGGIAHDFNNILSAILGNVELAAYRIAEEDVGTATLLSDAKKATRRATKLTSQLLTFSKGGDPVKEETSLASLITESAGFVLHGSKVVCDYSFPEDLWNVDVDSGQIGQVVQNIIINAKQAMPEGGTIFIECSNVYDVVEEKLLNVTMGDYVCVRIQDSGTGISKEIIDKVFDPYFTTKQGGSGLGLAICHSIVNKHSGYLTVNSIADKGSIFTLYLPAMHFTKENRAEKAEEKLKPAEAVRVMVMDDEKMLLDVAKAQLSVLGHEPVLVSDGAEAISVYKEMKALGTPVDIVIMDLTIPGGMGGQEAAERLLQIDPGAKIIVSSGYSNDPIMAEYKKYGFCCAIAKPFDLKELGDAIAASC</sequence>
<evidence type="ECO:0000256" key="3">
    <source>
        <dbReference type="ARBA" id="ARBA00012438"/>
    </source>
</evidence>
<evidence type="ECO:0000313" key="21">
    <source>
        <dbReference type="Proteomes" id="UP000011721"/>
    </source>
</evidence>
<organism evidence="20 21">
    <name type="scientific">Desulfocapsa sulfexigens (strain DSM 10523 / SB164P1)</name>
    <dbReference type="NCBI Taxonomy" id="1167006"/>
    <lineage>
        <taxon>Bacteria</taxon>
        <taxon>Pseudomonadati</taxon>
        <taxon>Thermodesulfobacteriota</taxon>
        <taxon>Desulfobulbia</taxon>
        <taxon>Desulfobulbales</taxon>
        <taxon>Desulfocapsaceae</taxon>
        <taxon>Desulfocapsa</taxon>
    </lineage>
</organism>
<dbReference type="Gene3D" id="3.40.50.2300">
    <property type="match status" value="1"/>
</dbReference>
<feature type="transmembrane region" description="Helical" evidence="15">
    <location>
        <begin position="344"/>
        <end position="366"/>
    </location>
</feature>
<dbReference type="EMBL" id="CP003985">
    <property type="protein sequence ID" value="AGF77931.1"/>
    <property type="molecule type" value="Genomic_DNA"/>
</dbReference>
<evidence type="ECO:0000256" key="4">
    <source>
        <dbReference type="ARBA" id="ARBA00022475"/>
    </source>
</evidence>
<dbReference type="Pfam" id="PF00072">
    <property type="entry name" value="Response_reg"/>
    <property type="match status" value="1"/>
</dbReference>
<dbReference type="PROSITE" id="PS50113">
    <property type="entry name" value="PAC"/>
    <property type="match status" value="1"/>
</dbReference>
<dbReference type="NCBIfam" id="TIGR00229">
    <property type="entry name" value="sensory_box"/>
    <property type="match status" value="1"/>
</dbReference>
<evidence type="ECO:0000256" key="10">
    <source>
        <dbReference type="ARBA" id="ARBA00022840"/>
    </source>
</evidence>
<dbReference type="SUPFAM" id="SSF55874">
    <property type="entry name" value="ATPase domain of HSP90 chaperone/DNA topoisomerase II/histidine kinase"/>
    <property type="match status" value="1"/>
</dbReference>
<dbReference type="Proteomes" id="UP000011721">
    <property type="component" value="Chromosome"/>
</dbReference>
<feature type="domain" description="Histidine kinase" evidence="16">
    <location>
        <begin position="568"/>
        <end position="786"/>
    </location>
</feature>
<comment type="subcellular location">
    <subcellularLocation>
        <location evidence="2">Cell membrane</location>
        <topology evidence="2">Multi-pass membrane protein</topology>
    </subcellularLocation>
</comment>
<evidence type="ECO:0000259" key="17">
    <source>
        <dbReference type="PROSITE" id="PS50110"/>
    </source>
</evidence>
<dbReference type="GO" id="GO:0000155">
    <property type="term" value="F:phosphorelay sensor kinase activity"/>
    <property type="evidence" value="ECO:0007669"/>
    <property type="project" value="InterPro"/>
</dbReference>
<keyword evidence="10" id="KW-0067">ATP-binding</keyword>
<keyword evidence="5 14" id="KW-0597">Phosphoprotein</keyword>
<dbReference type="RefSeq" id="WP_015403622.1">
    <property type="nucleotide sequence ID" value="NC_020304.1"/>
</dbReference>
<dbReference type="eggNOG" id="COG0784">
    <property type="taxonomic scope" value="Bacteria"/>
</dbReference>
<evidence type="ECO:0000256" key="12">
    <source>
        <dbReference type="ARBA" id="ARBA00023012"/>
    </source>
</evidence>
<dbReference type="SMART" id="SM00387">
    <property type="entry name" value="HATPase_c"/>
    <property type="match status" value="1"/>
</dbReference>
<dbReference type="InterPro" id="IPR004010">
    <property type="entry name" value="Double_Cache_2"/>
</dbReference>
<protein>
    <recommendedName>
        <fullName evidence="3">histidine kinase</fullName>
        <ecNumber evidence="3">2.7.13.3</ecNumber>
    </recommendedName>
</protein>
<dbReference type="CDD" id="cd00130">
    <property type="entry name" value="PAS"/>
    <property type="match status" value="1"/>
</dbReference>
<dbReference type="InterPro" id="IPR000700">
    <property type="entry name" value="PAS-assoc_C"/>
</dbReference>
<dbReference type="InterPro" id="IPR036890">
    <property type="entry name" value="HATPase_C_sf"/>
</dbReference>
<dbReference type="HOGENOM" id="CLU_000445_133_1_7"/>
<dbReference type="PANTHER" id="PTHR43065:SF42">
    <property type="entry name" value="TWO-COMPONENT SENSOR PPRA"/>
    <property type="match status" value="1"/>
</dbReference>
<reference evidence="21" key="1">
    <citation type="journal article" date="2013" name="Stand. Genomic Sci.">
        <title>Complete genome sequence of Desulfocapsa sulfexigens, a marine deltaproteobacterium specialized in disproportionating inorganic sulfur compounds.</title>
        <authorList>
            <person name="Finster K.W."/>
            <person name="Kjeldsen K.U."/>
            <person name="Kube M."/>
            <person name="Reinhardt R."/>
            <person name="Mussmann M."/>
            <person name="Amann R."/>
            <person name="Schreiber L."/>
        </authorList>
    </citation>
    <scope>NUCLEOTIDE SEQUENCE [LARGE SCALE GENOMIC DNA]</scope>
    <source>
        <strain evidence="21">DSM 10523 / SB164P1</strain>
    </source>
</reference>
<dbReference type="SMART" id="SM00091">
    <property type="entry name" value="PAS"/>
    <property type="match status" value="1"/>
</dbReference>
<keyword evidence="7 15" id="KW-0812">Transmembrane</keyword>
<name>M1PNC7_DESSD</name>
<evidence type="ECO:0000256" key="1">
    <source>
        <dbReference type="ARBA" id="ARBA00000085"/>
    </source>
</evidence>
<evidence type="ECO:0000259" key="19">
    <source>
        <dbReference type="PROSITE" id="PS50113"/>
    </source>
</evidence>
<dbReference type="GO" id="GO:0005886">
    <property type="term" value="C:plasma membrane"/>
    <property type="evidence" value="ECO:0007669"/>
    <property type="project" value="UniProtKB-SubCell"/>
</dbReference>
<dbReference type="InterPro" id="IPR000014">
    <property type="entry name" value="PAS"/>
</dbReference>
<evidence type="ECO:0000256" key="11">
    <source>
        <dbReference type="ARBA" id="ARBA00022989"/>
    </source>
</evidence>
<keyword evidence="8" id="KW-0547">Nucleotide-binding</keyword>
<evidence type="ECO:0000313" key="20">
    <source>
        <dbReference type="EMBL" id="AGF77931.1"/>
    </source>
</evidence>
<dbReference type="GO" id="GO:0006355">
    <property type="term" value="P:regulation of DNA-templated transcription"/>
    <property type="evidence" value="ECO:0007669"/>
    <property type="project" value="InterPro"/>
</dbReference>
<dbReference type="PROSITE" id="PS50110">
    <property type="entry name" value="RESPONSE_REGULATORY"/>
    <property type="match status" value="1"/>
</dbReference>
<dbReference type="GO" id="GO:0005524">
    <property type="term" value="F:ATP binding"/>
    <property type="evidence" value="ECO:0007669"/>
    <property type="project" value="UniProtKB-KW"/>
</dbReference>
<dbReference type="SUPFAM" id="SSF55785">
    <property type="entry name" value="PYP-like sensor domain (PAS domain)"/>
    <property type="match status" value="1"/>
</dbReference>
<dbReference type="Gene3D" id="3.30.565.10">
    <property type="entry name" value="Histidine kinase-like ATPase, C-terminal domain"/>
    <property type="match status" value="1"/>
</dbReference>
<dbReference type="PROSITE" id="PS50112">
    <property type="entry name" value="PAS"/>
    <property type="match status" value="1"/>
</dbReference>
<keyword evidence="11 15" id="KW-1133">Transmembrane helix</keyword>
<keyword evidence="6" id="KW-0808">Transferase</keyword>
<dbReference type="PROSITE" id="PS50109">
    <property type="entry name" value="HIS_KIN"/>
    <property type="match status" value="1"/>
</dbReference>
<keyword evidence="9" id="KW-0418">Kinase</keyword>
<dbReference type="InterPro" id="IPR033480">
    <property type="entry name" value="sCache_2"/>
</dbReference>
<dbReference type="InterPro" id="IPR036097">
    <property type="entry name" value="HisK_dim/P_sf"/>
</dbReference>
<evidence type="ECO:0000256" key="5">
    <source>
        <dbReference type="ARBA" id="ARBA00022553"/>
    </source>
</evidence>
<keyword evidence="21" id="KW-1185">Reference proteome</keyword>
<dbReference type="InterPro" id="IPR005467">
    <property type="entry name" value="His_kinase_dom"/>
</dbReference>
<evidence type="ECO:0000256" key="9">
    <source>
        <dbReference type="ARBA" id="ARBA00022777"/>
    </source>
</evidence>
<dbReference type="eggNOG" id="COG4564">
    <property type="taxonomic scope" value="Bacteria"/>
</dbReference>
<dbReference type="Gene3D" id="3.30.450.20">
    <property type="entry name" value="PAS domain"/>
    <property type="match status" value="3"/>
</dbReference>
<dbReference type="Pfam" id="PF00512">
    <property type="entry name" value="HisKA"/>
    <property type="match status" value="1"/>
</dbReference>
<dbReference type="SMART" id="SM00086">
    <property type="entry name" value="PAC"/>
    <property type="match status" value="1"/>
</dbReference>
<evidence type="ECO:0000259" key="16">
    <source>
        <dbReference type="PROSITE" id="PS50109"/>
    </source>
</evidence>
<dbReference type="SMART" id="SM00388">
    <property type="entry name" value="HisKA"/>
    <property type="match status" value="1"/>
</dbReference>
<dbReference type="Gene3D" id="1.10.287.130">
    <property type="match status" value="1"/>
</dbReference>
<dbReference type="InterPro" id="IPR001789">
    <property type="entry name" value="Sig_transdc_resp-reg_receiver"/>
</dbReference>
<evidence type="ECO:0000256" key="14">
    <source>
        <dbReference type="PROSITE-ProRule" id="PRU00169"/>
    </source>
</evidence>